<dbReference type="AlphaFoldDB" id="A0A4C1WDY1"/>
<comment type="caution">
    <text evidence="1">The sequence shown here is derived from an EMBL/GenBank/DDBJ whole genome shotgun (WGS) entry which is preliminary data.</text>
</comment>
<evidence type="ECO:0000313" key="2">
    <source>
        <dbReference type="Proteomes" id="UP000299102"/>
    </source>
</evidence>
<accession>A0A4C1WDY1</accession>
<proteinExistence type="predicted"/>
<sequence length="102" mass="11940">MLLTRITFVEFSSSLNSHAVDCLEFWANFLKFVRERRPLTIKFAKPVIHRAPVTQKHQLKRLCSSPKGEWEDIPRQTRKPLSKAQFLEYHFDTDSPVIGVVE</sequence>
<organism evidence="1 2">
    <name type="scientific">Eumeta variegata</name>
    <name type="common">Bagworm moth</name>
    <name type="synonym">Eumeta japonica</name>
    <dbReference type="NCBI Taxonomy" id="151549"/>
    <lineage>
        <taxon>Eukaryota</taxon>
        <taxon>Metazoa</taxon>
        <taxon>Ecdysozoa</taxon>
        <taxon>Arthropoda</taxon>
        <taxon>Hexapoda</taxon>
        <taxon>Insecta</taxon>
        <taxon>Pterygota</taxon>
        <taxon>Neoptera</taxon>
        <taxon>Endopterygota</taxon>
        <taxon>Lepidoptera</taxon>
        <taxon>Glossata</taxon>
        <taxon>Ditrysia</taxon>
        <taxon>Tineoidea</taxon>
        <taxon>Psychidae</taxon>
        <taxon>Oiketicinae</taxon>
        <taxon>Eumeta</taxon>
    </lineage>
</organism>
<dbReference type="Proteomes" id="UP000299102">
    <property type="component" value="Unassembled WGS sequence"/>
</dbReference>
<gene>
    <name evidence="1" type="ORF">EVAR_103013_1</name>
</gene>
<protein>
    <submittedName>
        <fullName evidence="1">Uncharacterized protein</fullName>
    </submittedName>
</protein>
<evidence type="ECO:0000313" key="1">
    <source>
        <dbReference type="EMBL" id="GBP48649.1"/>
    </source>
</evidence>
<name>A0A4C1WDY1_EUMVA</name>
<dbReference type="EMBL" id="BGZK01000528">
    <property type="protein sequence ID" value="GBP48649.1"/>
    <property type="molecule type" value="Genomic_DNA"/>
</dbReference>
<reference evidence="1 2" key="1">
    <citation type="journal article" date="2019" name="Commun. Biol.">
        <title>The bagworm genome reveals a unique fibroin gene that provides high tensile strength.</title>
        <authorList>
            <person name="Kono N."/>
            <person name="Nakamura H."/>
            <person name="Ohtoshi R."/>
            <person name="Tomita M."/>
            <person name="Numata K."/>
            <person name="Arakawa K."/>
        </authorList>
    </citation>
    <scope>NUCLEOTIDE SEQUENCE [LARGE SCALE GENOMIC DNA]</scope>
</reference>
<keyword evidence="2" id="KW-1185">Reference proteome</keyword>